<dbReference type="AlphaFoldDB" id="A0A1H9CU50"/>
<evidence type="ECO:0000313" key="2">
    <source>
        <dbReference type="EMBL" id="SEQ04671.1"/>
    </source>
</evidence>
<dbReference type="OrthoDB" id="356773at2"/>
<keyword evidence="1" id="KW-0732">Signal</keyword>
<accession>A0A1H9CU50</accession>
<proteinExistence type="predicted"/>
<gene>
    <name evidence="2" type="ORF">SAMN04487977_102307</name>
</gene>
<keyword evidence="3" id="KW-1185">Reference proteome</keyword>
<dbReference type="Proteomes" id="UP000182360">
    <property type="component" value="Unassembled WGS sequence"/>
</dbReference>
<name>A0A1H9CU50_9SPIR</name>
<dbReference type="EMBL" id="FOFU01000002">
    <property type="protein sequence ID" value="SEQ04671.1"/>
    <property type="molecule type" value="Genomic_DNA"/>
</dbReference>
<dbReference type="RefSeq" id="WP_074641418.1">
    <property type="nucleotide sequence ID" value="NZ_FOFU01000002.1"/>
</dbReference>
<organism evidence="2 3">
    <name type="scientific">Treponema bryantii</name>
    <dbReference type="NCBI Taxonomy" id="163"/>
    <lineage>
        <taxon>Bacteria</taxon>
        <taxon>Pseudomonadati</taxon>
        <taxon>Spirochaetota</taxon>
        <taxon>Spirochaetia</taxon>
        <taxon>Spirochaetales</taxon>
        <taxon>Treponemataceae</taxon>
        <taxon>Treponema</taxon>
    </lineage>
</organism>
<feature type="signal peptide" evidence="1">
    <location>
        <begin position="1"/>
        <end position="19"/>
    </location>
</feature>
<reference evidence="2 3" key="1">
    <citation type="submission" date="2016-10" db="EMBL/GenBank/DDBJ databases">
        <authorList>
            <person name="de Groot N.N."/>
        </authorList>
    </citation>
    <scope>NUCLEOTIDE SEQUENCE [LARGE SCALE GENOMIC DNA]</scope>
    <source>
        <strain evidence="2 3">B25</strain>
    </source>
</reference>
<dbReference type="Gene3D" id="2.180.10.10">
    <property type="entry name" value="RHS repeat-associated core"/>
    <property type="match status" value="1"/>
</dbReference>
<protein>
    <recommendedName>
        <fullName evidence="4">YD repeat-containing protein</fullName>
    </recommendedName>
</protein>
<evidence type="ECO:0008006" key="4">
    <source>
        <dbReference type="Google" id="ProtNLM"/>
    </source>
</evidence>
<feature type="chain" id="PRO_5010384565" description="YD repeat-containing protein" evidence="1">
    <location>
        <begin position="20"/>
        <end position="284"/>
    </location>
</feature>
<dbReference type="STRING" id="163.SAMN04487775_101312"/>
<evidence type="ECO:0000256" key="1">
    <source>
        <dbReference type="SAM" id="SignalP"/>
    </source>
</evidence>
<evidence type="ECO:0000313" key="3">
    <source>
        <dbReference type="Proteomes" id="UP000182360"/>
    </source>
</evidence>
<sequence length="284" mass="31355">MKKLLAFALTAGLSLSLFAADIFKYAPITGNVKAYTETNFSIATRFGTLYRTPSLKITHIFDSNGKEASSSELTPKDAVINTISSTYDSAGNLAEQLCTSADGEIVWKNSFTYKNGLKTDASEYDRKGNLRARTIYTYDNNLLTDESSYDGEGALIWKTIYKYDDNNRVISVNEYNPDGSLSEKTEYNYTEAGAIDSAAMLDAFAGKQTSLVFRYGANGALNEITTYNSDKQVIKRTLIKYDAKGNVNKVSEYDVAEKFGTTVNELVAMSEYNYEYNGSAADAK</sequence>